<evidence type="ECO:0000313" key="10">
    <source>
        <dbReference type="Proteomes" id="UP001194746"/>
    </source>
</evidence>
<proteinExistence type="predicted"/>
<dbReference type="PANTHER" id="PTHR46910:SF3">
    <property type="entry name" value="HALOTOLERANCE PROTEIN 9-RELATED"/>
    <property type="match status" value="1"/>
</dbReference>
<feature type="region of interest" description="Disordered" evidence="7">
    <location>
        <begin position="31"/>
        <end position="80"/>
    </location>
</feature>
<keyword evidence="2" id="KW-0479">Metal-binding</keyword>
<reference evidence="9" key="2">
    <citation type="submission" date="2020-02" db="EMBL/GenBank/DDBJ databases">
        <authorList>
            <person name="Gilchrist C.L.M."/>
            <person name="Chooi Y.-H."/>
        </authorList>
    </citation>
    <scope>NUCLEOTIDE SEQUENCE</scope>
    <source>
        <strain evidence="9">MST-FP2251</strain>
    </source>
</reference>
<reference evidence="9" key="1">
    <citation type="journal article" date="2019" name="Beilstein J. Org. Chem.">
        <title>Nanangenines: drimane sesquiterpenoids as the dominant metabolite cohort of a novel Australian fungus, Aspergillus nanangensis.</title>
        <authorList>
            <person name="Lacey H.J."/>
            <person name="Gilchrist C.L.M."/>
            <person name="Crombie A."/>
            <person name="Kalaitzis J.A."/>
            <person name="Vuong D."/>
            <person name="Rutledge P.J."/>
            <person name="Turner P."/>
            <person name="Pitt J.I."/>
            <person name="Lacey E."/>
            <person name="Chooi Y.H."/>
            <person name="Piggott A.M."/>
        </authorList>
    </citation>
    <scope>NUCLEOTIDE SEQUENCE</scope>
    <source>
        <strain evidence="9">MST-FP2251</strain>
    </source>
</reference>
<evidence type="ECO:0000256" key="6">
    <source>
        <dbReference type="ARBA" id="ARBA00023242"/>
    </source>
</evidence>
<keyword evidence="6" id="KW-0539">Nucleus</keyword>
<dbReference type="CDD" id="cd00067">
    <property type="entry name" value="GAL4"/>
    <property type="match status" value="1"/>
</dbReference>
<dbReference type="SMART" id="SM00906">
    <property type="entry name" value="Fungal_trans"/>
    <property type="match status" value="1"/>
</dbReference>
<evidence type="ECO:0000256" key="3">
    <source>
        <dbReference type="ARBA" id="ARBA00023015"/>
    </source>
</evidence>
<feature type="compositionally biased region" description="Basic and acidic residues" evidence="7">
    <location>
        <begin position="116"/>
        <end position="136"/>
    </location>
</feature>
<keyword evidence="10" id="KW-1185">Reference proteome</keyword>
<dbReference type="EMBL" id="VCAU01000025">
    <property type="protein sequence ID" value="KAF9890635.1"/>
    <property type="molecule type" value="Genomic_DNA"/>
</dbReference>
<comment type="caution">
    <text evidence="9">The sequence shown here is derived from an EMBL/GenBank/DDBJ whole genome shotgun (WGS) entry which is preliminary data.</text>
</comment>
<evidence type="ECO:0000256" key="2">
    <source>
        <dbReference type="ARBA" id="ARBA00022723"/>
    </source>
</evidence>
<name>A0AAD4GVG2_ASPNN</name>
<protein>
    <recommendedName>
        <fullName evidence="8">Xylanolytic transcriptional activator regulatory domain-containing protein</fullName>
    </recommendedName>
</protein>
<evidence type="ECO:0000256" key="4">
    <source>
        <dbReference type="ARBA" id="ARBA00023125"/>
    </source>
</evidence>
<feature type="compositionally biased region" description="Basic and acidic residues" evidence="7">
    <location>
        <begin position="31"/>
        <end position="40"/>
    </location>
</feature>
<dbReference type="InterPro" id="IPR001138">
    <property type="entry name" value="Zn2Cys6_DnaBD"/>
</dbReference>
<gene>
    <name evidence="9" type="ORF">FE257_005766</name>
</gene>
<dbReference type="AlphaFoldDB" id="A0AAD4GVG2"/>
<evidence type="ECO:0000256" key="1">
    <source>
        <dbReference type="ARBA" id="ARBA00004123"/>
    </source>
</evidence>
<evidence type="ECO:0000259" key="8">
    <source>
        <dbReference type="SMART" id="SM00906"/>
    </source>
</evidence>
<keyword evidence="5" id="KW-0804">Transcription</keyword>
<dbReference type="GO" id="GO:0003677">
    <property type="term" value="F:DNA binding"/>
    <property type="evidence" value="ECO:0007669"/>
    <property type="project" value="UniProtKB-KW"/>
</dbReference>
<keyword evidence="4" id="KW-0238">DNA-binding</keyword>
<keyword evidence="3" id="KW-0805">Transcription regulation</keyword>
<comment type="subcellular location">
    <subcellularLocation>
        <location evidence="1">Nucleus</location>
    </subcellularLocation>
</comment>
<dbReference type="GO" id="GO:0000981">
    <property type="term" value="F:DNA-binding transcription factor activity, RNA polymerase II-specific"/>
    <property type="evidence" value="ECO:0007669"/>
    <property type="project" value="InterPro"/>
</dbReference>
<dbReference type="InterPro" id="IPR050987">
    <property type="entry name" value="AtrR-like"/>
</dbReference>
<organism evidence="9 10">
    <name type="scientific">Aspergillus nanangensis</name>
    <dbReference type="NCBI Taxonomy" id="2582783"/>
    <lineage>
        <taxon>Eukaryota</taxon>
        <taxon>Fungi</taxon>
        <taxon>Dikarya</taxon>
        <taxon>Ascomycota</taxon>
        <taxon>Pezizomycotina</taxon>
        <taxon>Eurotiomycetes</taxon>
        <taxon>Eurotiomycetidae</taxon>
        <taxon>Eurotiales</taxon>
        <taxon>Aspergillaceae</taxon>
        <taxon>Aspergillus</taxon>
        <taxon>Aspergillus subgen. Circumdati</taxon>
    </lineage>
</organism>
<dbReference type="GO" id="GO:0006351">
    <property type="term" value="P:DNA-templated transcription"/>
    <property type="evidence" value="ECO:0007669"/>
    <property type="project" value="InterPro"/>
</dbReference>
<dbReference type="PANTHER" id="PTHR46910">
    <property type="entry name" value="TRANSCRIPTION FACTOR PDR1"/>
    <property type="match status" value="1"/>
</dbReference>
<dbReference type="GO" id="GO:0005634">
    <property type="term" value="C:nucleus"/>
    <property type="evidence" value="ECO:0007669"/>
    <property type="project" value="UniProtKB-SubCell"/>
</dbReference>
<evidence type="ECO:0000256" key="7">
    <source>
        <dbReference type="SAM" id="MobiDB-lite"/>
    </source>
</evidence>
<dbReference type="InterPro" id="IPR007219">
    <property type="entry name" value="XnlR_reg_dom"/>
</dbReference>
<dbReference type="Proteomes" id="UP001194746">
    <property type="component" value="Unassembled WGS sequence"/>
</dbReference>
<evidence type="ECO:0000256" key="5">
    <source>
        <dbReference type="ARBA" id="ARBA00023163"/>
    </source>
</evidence>
<dbReference type="GO" id="GO:0008270">
    <property type="term" value="F:zinc ion binding"/>
    <property type="evidence" value="ECO:0007669"/>
    <property type="project" value="InterPro"/>
</dbReference>
<feature type="domain" description="Xylanolytic transcriptional activator regulatory" evidence="8">
    <location>
        <begin position="460"/>
        <end position="535"/>
    </location>
</feature>
<accession>A0AAD4GVG2</accession>
<sequence>MGRVRGSSSTHVGRTQSAYTEIQVYEVLEEKTMRSGEAEQHSAGSDAGLSVHPGEHKRVSRACDPCRRKRASTGPGAGQRPCMNCCLYRTTCTDSPPVASRTQRAKRGQQLASLAARDESRRARSQGKETPVERGRASPQASRQTPPVASLEDVPHDHDLEAAPELPPDVQGQLSGTGGLVSSSDPWDSNLYMPNVFDFVSSSNISDLTDSMLGEFPQFNTMFPDSNERLPAQGTSEEADRGARPLSSTIRQPRVAGVHFLKDGLPSTKSASLLPGLFLRKDLCESRYQGLNSIGGTLSSCLIYAKNHSPELGENSLLRYLIQGITYMDEANMYPAPQIEPQDLPDRAFVEHGVESFFKNVYLRYPIVSLELRHSWTQWYEDCRSPPDPIQFLCICLMVAIGAIAHPNAPTEETQDQISALHQRAWSRMDYVLAYPYTGSVQVLLLHTLYFTQQGKLGIAWSTCGTALRVAESIGLHRHTPSDLQLSDDLVRLRARLWWIGFSLDAFLSLSEGRPTATSSDRTDTRIEPLALQECPYDCELPPSTTIYTWHVTLACLVNQIADIIGREKAANERLYCLADLDSQLIAWRDAIPLDFRPEQENIAPILLRHHVAWLHVQFFNVMRTLHWTSILLCHGDETGLTEKCRRLQYSEAICVASARSLIRTSNSQSVASDTREIRMLGAPSAYFLAATSTIFMYILKEPQRLSATADVEYLRAGIHHLQSDYFAAQVGQGEEILTQMLQVAEVVTDHLKSISQLR</sequence>
<evidence type="ECO:0000313" key="9">
    <source>
        <dbReference type="EMBL" id="KAF9890635.1"/>
    </source>
</evidence>
<dbReference type="Pfam" id="PF04082">
    <property type="entry name" value="Fungal_trans"/>
    <property type="match status" value="1"/>
</dbReference>
<feature type="region of interest" description="Disordered" evidence="7">
    <location>
        <begin position="95"/>
        <end position="152"/>
    </location>
</feature>
<dbReference type="CDD" id="cd12148">
    <property type="entry name" value="fungal_TF_MHR"/>
    <property type="match status" value="1"/>
</dbReference>